<dbReference type="Gene3D" id="3.30.1370.110">
    <property type="match status" value="1"/>
</dbReference>
<dbReference type="InterPro" id="IPR036063">
    <property type="entry name" value="Smr_dom_sf"/>
</dbReference>
<dbReference type="PANTHER" id="PTHR48466:SF2">
    <property type="entry name" value="OS10G0509000 PROTEIN"/>
    <property type="match status" value="1"/>
</dbReference>
<evidence type="ECO:0000256" key="6">
    <source>
        <dbReference type="ARBA" id="ARBA00023125"/>
    </source>
</evidence>
<dbReference type="InterPro" id="IPR045076">
    <property type="entry name" value="MutS"/>
</dbReference>
<evidence type="ECO:0000256" key="2">
    <source>
        <dbReference type="ARBA" id="ARBA00022741"/>
    </source>
</evidence>
<dbReference type="GO" id="GO:0004519">
    <property type="term" value="F:endonuclease activity"/>
    <property type="evidence" value="ECO:0007669"/>
    <property type="project" value="UniProtKB-UniRule"/>
</dbReference>
<evidence type="ECO:0000256" key="7">
    <source>
        <dbReference type="HAMAP-Rule" id="MF_00092"/>
    </source>
</evidence>
<dbReference type="InterPro" id="IPR002625">
    <property type="entry name" value="Smr_dom"/>
</dbReference>
<dbReference type="EC" id="3.6.4.-" evidence="7"/>
<evidence type="ECO:0000256" key="8">
    <source>
        <dbReference type="SAM" id="Coils"/>
    </source>
</evidence>
<dbReference type="SMART" id="SM00534">
    <property type="entry name" value="MUTSac"/>
    <property type="match status" value="1"/>
</dbReference>
<dbReference type="PIRSF" id="PIRSF005814">
    <property type="entry name" value="MutS_YshD"/>
    <property type="match status" value="1"/>
</dbReference>
<dbReference type="SUPFAM" id="SSF160443">
    <property type="entry name" value="SMR domain-like"/>
    <property type="match status" value="1"/>
</dbReference>
<dbReference type="InterPro" id="IPR027417">
    <property type="entry name" value="P-loop_NTPase"/>
</dbReference>
<feature type="domain" description="Smr" evidence="9">
    <location>
        <begin position="688"/>
        <end position="758"/>
    </location>
</feature>
<comment type="function">
    <text evidence="7">Endonuclease that is involved in the suppression of homologous recombination and thus may have a key role in the control of bacterial genetic diversity.</text>
</comment>
<dbReference type="Gene3D" id="3.40.50.300">
    <property type="entry name" value="P-loop containing nucleotide triphosphate hydrolases"/>
    <property type="match status" value="1"/>
</dbReference>
<comment type="function">
    <text evidence="7">Acts as a ribosome collision sensor, splitting the ribosome into its 2 subunits. Detects stalled/collided 70S ribosomes which it binds and splits by an ATP-hydrolysis driven conformational change. Acts upstream of the ribosome quality control system (RQC), a ribosome-associated complex that mediates the extraction of incompletely synthesized nascent chains from stalled ribosomes and their subsequent degradation. Probably generates substrates for RQC.</text>
</comment>
<dbReference type="GO" id="GO:0019843">
    <property type="term" value="F:rRNA binding"/>
    <property type="evidence" value="ECO:0007669"/>
    <property type="project" value="UniProtKB-UniRule"/>
</dbReference>
<dbReference type="SMART" id="SM00463">
    <property type="entry name" value="SMR"/>
    <property type="match status" value="1"/>
</dbReference>
<keyword evidence="7" id="KW-0540">Nuclease</keyword>
<dbReference type="GO" id="GO:0045910">
    <property type="term" value="P:negative regulation of DNA recombination"/>
    <property type="evidence" value="ECO:0007669"/>
    <property type="project" value="InterPro"/>
</dbReference>
<dbReference type="GO" id="GO:0016887">
    <property type="term" value="F:ATP hydrolysis activity"/>
    <property type="evidence" value="ECO:0007669"/>
    <property type="project" value="InterPro"/>
</dbReference>
<dbReference type="AlphaFoldDB" id="A0A9D2KCF1"/>
<dbReference type="GO" id="GO:0072344">
    <property type="term" value="P:rescue of stalled ribosome"/>
    <property type="evidence" value="ECO:0007669"/>
    <property type="project" value="UniProtKB-UniRule"/>
</dbReference>
<feature type="binding site" evidence="7">
    <location>
        <begin position="329"/>
        <end position="336"/>
    </location>
    <ligand>
        <name>ATP</name>
        <dbReference type="ChEBI" id="CHEBI:30616"/>
    </ligand>
</feature>
<dbReference type="PANTHER" id="PTHR48466">
    <property type="entry name" value="OS10G0509000 PROTEIN-RELATED"/>
    <property type="match status" value="1"/>
</dbReference>
<keyword evidence="7" id="KW-0255">Endonuclease</keyword>
<dbReference type="InterPro" id="IPR036187">
    <property type="entry name" value="DNA_mismatch_repair_MutS_sf"/>
</dbReference>
<dbReference type="InterPro" id="IPR000432">
    <property type="entry name" value="DNA_mismatch_repair_MutS_C"/>
</dbReference>
<dbReference type="HAMAP" id="MF_00092">
    <property type="entry name" value="MutS2"/>
    <property type="match status" value="1"/>
</dbReference>
<keyword evidence="3 7" id="KW-0378">Hydrolase</keyword>
<comment type="similarity">
    <text evidence="7">Belongs to the DNA mismatch repair MutS family. MutS2 subfamily.</text>
</comment>
<dbReference type="Proteomes" id="UP000824176">
    <property type="component" value="Unassembled WGS sequence"/>
</dbReference>
<proteinExistence type="inferred from homology"/>
<evidence type="ECO:0000256" key="3">
    <source>
        <dbReference type="ARBA" id="ARBA00022801"/>
    </source>
</evidence>
<evidence type="ECO:0000313" key="10">
    <source>
        <dbReference type="EMBL" id="HIZ88973.1"/>
    </source>
</evidence>
<dbReference type="SUPFAM" id="SSF48334">
    <property type="entry name" value="DNA repair protein MutS, domain III"/>
    <property type="match status" value="1"/>
</dbReference>
<dbReference type="NCBIfam" id="TIGR01069">
    <property type="entry name" value="mutS2"/>
    <property type="match status" value="1"/>
</dbReference>
<keyword evidence="8" id="KW-0175">Coiled coil</keyword>
<keyword evidence="6 7" id="KW-0238">DNA-binding</keyword>
<comment type="caution">
    <text evidence="10">The sequence shown here is derived from an EMBL/GenBank/DDBJ whole genome shotgun (WGS) entry which is preliminary data.</text>
</comment>
<gene>
    <name evidence="7" type="primary">mutS2</name>
    <name evidence="7" type="synonym">rqcU</name>
    <name evidence="10" type="ORF">H9804_03430</name>
</gene>
<dbReference type="EMBL" id="DXAQ01000051">
    <property type="protein sequence ID" value="HIZ88973.1"/>
    <property type="molecule type" value="Genomic_DNA"/>
</dbReference>
<dbReference type="InterPro" id="IPR005747">
    <property type="entry name" value="MutS2"/>
</dbReference>
<dbReference type="GO" id="GO:0005524">
    <property type="term" value="F:ATP binding"/>
    <property type="evidence" value="ECO:0007669"/>
    <property type="project" value="UniProtKB-UniRule"/>
</dbReference>
<comment type="subunit">
    <text evidence="7">Homodimer. Binds to stalled ribosomes, contacting rRNA.</text>
</comment>
<reference evidence="10" key="2">
    <citation type="submission" date="2021-04" db="EMBL/GenBank/DDBJ databases">
        <authorList>
            <person name="Gilroy R."/>
        </authorList>
    </citation>
    <scope>NUCLEOTIDE SEQUENCE</scope>
    <source>
        <strain evidence="10">ChiW4-1371</strain>
    </source>
</reference>
<accession>A0A9D2KCF1</accession>
<dbReference type="Pfam" id="PF00488">
    <property type="entry name" value="MutS_V"/>
    <property type="match status" value="1"/>
</dbReference>
<reference evidence="10" key="1">
    <citation type="journal article" date="2021" name="PeerJ">
        <title>Extensive microbial diversity within the chicken gut microbiome revealed by metagenomics and culture.</title>
        <authorList>
            <person name="Gilroy R."/>
            <person name="Ravi A."/>
            <person name="Getino M."/>
            <person name="Pursley I."/>
            <person name="Horton D.L."/>
            <person name="Alikhan N.F."/>
            <person name="Baker D."/>
            <person name="Gharbi K."/>
            <person name="Hall N."/>
            <person name="Watson M."/>
            <person name="Adriaenssens E.M."/>
            <person name="Foster-Nyarko E."/>
            <person name="Jarju S."/>
            <person name="Secka A."/>
            <person name="Antonio M."/>
            <person name="Oren A."/>
            <person name="Chaudhuri R.R."/>
            <person name="La Ragione R."/>
            <person name="Hildebrand F."/>
            <person name="Pallen M.J."/>
        </authorList>
    </citation>
    <scope>NUCLEOTIDE SEQUENCE</scope>
    <source>
        <strain evidence="10">ChiW4-1371</strain>
    </source>
</reference>
<feature type="coiled-coil region" evidence="8">
    <location>
        <begin position="498"/>
        <end position="608"/>
    </location>
</feature>
<dbReference type="Pfam" id="PF01713">
    <property type="entry name" value="Smr"/>
    <property type="match status" value="1"/>
</dbReference>
<dbReference type="GO" id="GO:0006298">
    <property type="term" value="P:mismatch repair"/>
    <property type="evidence" value="ECO:0007669"/>
    <property type="project" value="InterPro"/>
</dbReference>
<name>A0A9D2KCF1_9BACT</name>
<evidence type="ECO:0000256" key="5">
    <source>
        <dbReference type="ARBA" id="ARBA00022884"/>
    </source>
</evidence>
<dbReference type="GO" id="GO:0043023">
    <property type="term" value="F:ribosomal large subunit binding"/>
    <property type="evidence" value="ECO:0007669"/>
    <property type="project" value="UniProtKB-UniRule"/>
</dbReference>
<dbReference type="EC" id="3.1.-.-" evidence="7"/>
<keyword evidence="1 7" id="KW-0699">rRNA-binding</keyword>
<protein>
    <recommendedName>
        <fullName evidence="7">Endonuclease MutS2</fullName>
        <ecNumber evidence="7">3.1.-.-</ecNumber>
    </recommendedName>
    <alternativeName>
        <fullName evidence="7">Ribosome-associated protein quality control-upstream factor</fullName>
        <shortName evidence="7">RQC-upstream factor</shortName>
        <shortName evidence="7">RqcU</shortName>
        <ecNumber evidence="7">3.6.4.-</ecNumber>
    </alternativeName>
</protein>
<evidence type="ECO:0000256" key="4">
    <source>
        <dbReference type="ARBA" id="ARBA00022840"/>
    </source>
</evidence>
<dbReference type="PROSITE" id="PS50828">
    <property type="entry name" value="SMR"/>
    <property type="match status" value="1"/>
</dbReference>
<dbReference type="GO" id="GO:0030983">
    <property type="term" value="F:mismatched DNA binding"/>
    <property type="evidence" value="ECO:0007669"/>
    <property type="project" value="InterPro"/>
</dbReference>
<organism evidence="10 11">
    <name type="scientific">Candidatus Mucispirillum faecigallinarum</name>
    <dbReference type="NCBI Taxonomy" id="2838699"/>
    <lineage>
        <taxon>Bacteria</taxon>
        <taxon>Pseudomonadati</taxon>
        <taxon>Deferribacterota</taxon>
        <taxon>Deferribacteres</taxon>
        <taxon>Deferribacterales</taxon>
        <taxon>Mucispirillaceae</taxon>
        <taxon>Mucispirillum</taxon>
    </lineage>
</organism>
<keyword evidence="2 7" id="KW-0547">Nucleotide-binding</keyword>
<evidence type="ECO:0000259" key="9">
    <source>
        <dbReference type="PROSITE" id="PS50828"/>
    </source>
</evidence>
<sequence length="758" mass="86674">MKFDINTLEFESFKEFLLDNFISSFSKSSFKIIDILSDIESIYKRQNEIKQAVEYRESTSFIDDDNDFFSLFYSLTDKTKSFDPMDFVVIKNFLIKLSSLKEALEEKKYSHLLIYSESFSLYQHLIDLISKSINDKGVVKDDATPRLQEIRYSLNQFKNNIRKILSNIFNSSNADKFIQDKVIVLRNGRYTIPCKTNFSQYIQGIIQDKSASGQTLYIEPASCVSENNAMQELIIAESEEIAKIIFTLITAVKSSLIDLNKTVKNYSYLIMILEIGQFYSNKVHTFGECGDSMVFNQIHHPLLYLRKGENSIALDFTIEHKGDHIIITGPNTGGKTAALKSIGLNHLITYCGLPVFGSYFKFMQFQSILADIGDNQSIIMDLSTFSSHMVNINNIVNRADSNTLILFDELGTGTEPREGASLAVAVLKYLRKKGATVILTTHFTEVKNYALNTDNAYFYAVDFDYDNLSPRYKLIKDVMGKSDPIMIAERLGFNKEIIKEAEEELMRYKSLLEVQVEELNRMRAEAEHTKKILDAKEKELQEKEELFNAANKELQKKLNSKEIDLLEETYALLQKSKRLANQKEKISNEEIEQVIKKTSNKIADIKSKQVTVEDIKVNDIIFLDKYQTQVKILEISGSNVTVDLNGMKMKMKRNDIVGHKVEQVKPKQVKISDNTSKSSTKREIILVGKRVEEALDLLEKFIDDLLLTNYDKAYIVHGRGSGQLRKAIHEYLRVHPKVAKYHLAENNDGGNAVTIIEL</sequence>
<keyword evidence="5 7" id="KW-0694">RNA-binding</keyword>
<dbReference type="SUPFAM" id="SSF52540">
    <property type="entry name" value="P-loop containing nucleoside triphosphate hydrolases"/>
    <property type="match status" value="1"/>
</dbReference>
<evidence type="ECO:0000256" key="1">
    <source>
        <dbReference type="ARBA" id="ARBA00022730"/>
    </source>
</evidence>
<evidence type="ECO:0000313" key="11">
    <source>
        <dbReference type="Proteomes" id="UP000824176"/>
    </source>
</evidence>
<dbReference type="GO" id="GO:0140664">
    <property type="term" value="F:ATP-dependent DNA damage sensor activity"/>
    <property type="evidence" value="ECO:0007669"/>
    <property type="project" value="InterPro"/>
</dbReference>
<keyword evidence="4 7" id="KW-0067">ATP-binding</keyword>